<evidence type="ECO:0000256" key="7">
    <source>
        <dbReference type="SAM" id="MobiDB-lite"/>
    </source>
</evidence>
<dbReference type="SMART" id="SM00115">
    <property type="entry name" value="CASc"/>
    <property type="match status" value="1"/>
</dbReference>
<evidence type="ECO:0000256" key="1">
    <source>
        <dbReference type="ARBA" id="ARBA00010134"/>
    </source>
</evidence>
<dbReference type="PIRSF" id="PIRSF038001">
    <property type="entry name" value="Caspase_ICE"/>
    <property type="match status" value="1"/>
</dbReference>
<dbReference type="Pfam" id="PF00656">
    <property type="entry name" value="Peptidase_C14"/>
    <property type="match status" value="1"/>
</dbReference>
<evidence type="ECO:0000313" key="10">
    <source>
        <dbReference type="EMBL" id="CAK6436093.1"/>
    </source>
</evidence>
<reference evidence="10" key="1">
    <citation type="submission" date="2023-12" db="EMBL/GenBank/DDBJ databases">
        <authorList>
            <person name="Brown T."/>
        </authorList>
    </citation>
    <scope>NUCLEOTIDE SEQUENCE</scope>
</reference>
<dbReference type="PANTHER" id="PTHR10454">
    <property type="entry name" value="CASPASE"/>
    <property type="match status" value="1"/>
</dbReference>
<dbReference type="Proteomes" id="UP001314169">
    <property type="component" value="Chromosome 14"/>
</dbReference>
<dbReference type="InterPro" id="IPR015917">
    <property type="entry name" value="Pept_C14A"/>
</dbReference>
<evidence type="ECO:0000259" key="8">
    <source>
        <dbReference type="PROSITE" id="PS50207"/>
    </source>
</evidence>
<dbReference type="InterPro" id="IPR001309">
    <property type="entry name" value="Pept_C14_p20"/>
</dbReference>
<evidence type="ECO:0000256" key="4">
    <source>
        <dbReference type="ARBA" id="ARBA00022807"/>
    </source>
</evidence>
<dbReference type="InterPro" id="IPR011600">
    <property type="entry name" value="Pept_C14_caspase"/>
</dbReference>
<dbReference type="CDD" id="cd00032">
    <property type="entry name" value="CASc"/>
    <property type="match status" value="1"/>
</dbReference>
<dbReference type="InterPro" id="IPR016129">
    <property type="entry name" value="Caspase_his_AS"/>
</dbReference>
<dbReference type="PANTHER" id="PTHR10454:SF31">
    <property type="entry name" value="CASPASE-7"/>
    <property type="match status" value="1"/>
</dbReference>
<gene>
    <name evidence="10" type="ORF">MPIPNATIZW_LOCUS4399</name>
</gene>
<evidence type="ECO:0000313" key="11">
    <source>
        <dbReference type="Proteomes" id="UP001314169"/>
    </source>
</evidence>
<dbReference type="InterPro" id="IPR002398">
    <property type="entry name" value="Pept_C14"/>
</dbReference>
<keyword evidence="4" id="KW-0788">Thiol protease</keyword>
<dbReference type="InterPro" id="IPR033139">
    <property type="entry name" value="Caspase_cys_AS"/>
</dbReference>
<dbReference type="PROSITE" id="PS50208">
    <property type="entry name" value="CASPASE_P20"/>
    <property type="match status" value="1"/>
</dbReference>
<evidence type="ECO:0000256" key="6">
    <source>
        <dbReference type="RuleBase" id="RU003971"/>
    </source>
</evidence>
<feature type="compositionally biased region" description="Polar residues" evidence="7">
    <location>
        <begin position="1"/>
        <end position="14"/>
    </location>
</feature>
<evidence type="ECO:0000256" key="3">
    <source>
        <dbReference type="ARBA" id="ARBA00022801"/>
    </source>
</evidence>
<keyword evidence="11" id="KW-1185">Reference proteome</keyword>
<dbReference type="InterPro" id="IPR002138">
    <property type="entry name" value="Pept_C14_p10"/>
</dbReference>
<keyword evidence="2" id="KW-0645">Protease</keyword>
<proteinExistence type="inferred from homology"/>
<evidence type="ECO:0000256" key="2">
    <source>
        <dbReference type="ARBA" id="ARBA00022670"/>
    </source>
</evidence>
<sequence length="303" mass="34060">MADDQNSIDQNSVGEQGAGESASEDATDAKPDRSSFVSSILGKKKNSTKATQNQEPTYRYNMNFEKMGKCIIINNKTFHESTGMSVRSGTDKDAESLYKTFRNLGFDVVVYNNYTCAQMHKVLKEASEEDHRNAACFACVLLSHGEENSIYGTDDKMDIKDLTCHFRGDRCKTLLEKPKLFFIQACRGTELDDGIQPDSGPISDTDASPRQKIPVEADFLFAYSTVSGYYSWRSPGCGSWFVQALSATLDEYGKSLDLLKILTRVNYKVARDFESRTFNPNFHEKKQIPCVVSMLTKDLYFSK</sequence>
<dbReference type="PROSITE" id="PS01122">
    <property type="entry name" value="CASPASE_CYS"/>
    <property type="match status" value="1"/>
</dbReference>
<dbReference type="PROSITE" id="PS01121">
    <property type="entry name" value="CASPASE_HIS"/>
    <property type="match status" value="1"/>
</dbReference>
<dbReference type="PROSITE" id="PS50207">
    <property type="entry name" value="CASPASE_P10"/>
    <property type="match status" value="1"/>
</dbReference>
<dbReference type="SUPFAM" id="SSF52129">
    <property type="entry name" value="Caspase-like"/>
    <property type="match status" value="1"/>
</dbReference>
<keyword evidence="3" id="KW-0378">Hydrolase</keyword>
<comment type="similarity">
    <text evidence="1 6">Belongs to the peptidase C14A family.</text>
</comment>
<evidence type="ECO:0008006" key="12">
    <source>
        <dbReference type="Google" id="ProtNLM"/>
    </source>
</evidence>
<feature type="domain" description="Caspase family p10" evidence="8">
    <location>
        <begin position="209"/>
        <end position="303"/>
    </location>
</feature>
<protein>
    <recommendedName>
        <fullName evidence="12">Caspase-7</fullName>
    </recommendedName>
</protein>
<keyword evidence="5" id="KW-0865">Zymogen</keyword>
<dbReference type="EMBL" id="OY882871">
    <property type="protein sequence ID" value="CAK6436093.1"/>
    <property type="molecule type" value="Genomic_DNA"/>
</dbReference>
<evidence type="ECO:0000256" key="5">
    <source>
        <dbReference type="ARBA" id="ARBA00023145"/>
    </source>
</evidence>
<dbReference type="PRINTS" id="PR00376">
    <property type="entry name" value="IL1BCENZYME"/>
</dbReference>
<accession>A0ABN9ZDT0</accession>
<name>A0ABN9ZDT0_PIPNA</name>
<organism evidence="10 11">
    <name type="scientific">Pipistrellus nathusii</name>
    <name type="common">Nathusius' pipistrelle</name>
    <dbReference type="NCBI Taxonomy" id="59473"/>
    <lineage>
        <taxon>Eukaryota</taxon>
        <taxon>Metazoa</taxon>
        <taxon>Chordata</taxon>
        <taxon>Craniata</taxon>
        <taxon>Vertebrata</taxon>
        <taxon>Euteleostomi</taxon>
        <taxon>Mammalia</taxon>
        <taxon>Eutheria</taxon>
        <taxon>Laurasiatheria</taxon>
        <taxon>Chiroptera</taxon>
        <taxon>Yangochiroptera</taxon>
        <taxon>Vespertilionidae</taxon>
        <taxon>Pipistrellus</taxon>
    </lineage>
</organism>
<evidence type="ECO:0000259" key="9">
    <source>
        <dbReference type="PROSITE" id="PS50208"/>
    </source>
</evidence>
<feature type="region of interest" description="Disordered" evidence="7">
    <location>
        <begin position="1"/>
        <end position="54"/>
    </location>
</feature>
<dbReference type="Gene3D" id="3.30.70.1470">
    <property type="entry name" value="Caspase-like"/>
    <property type="match status" value="1"/>
</dbReference>
<dbReference type="Gene3D" id="3.40.50.1460">
    <property type="match status" value="1"/>
</dbReference>
<dbReference type="InterPro" id="IPR029030">
    <property type="entry name" value="Caspase-like_dom_sf"/>
</dbReference>
<feature type="domain" description="Caspase family p20" evidence="9">
    <location>
        <begin position="66"/>
        <end position="190"/>
    </location>
</feature>